<keyword evidence="4 5" id="KW-0472">Membrane</keyword>
<feature type="transmembrane region" description="Helical" evidence="5">
    <location>
        <begin position="304"/>
        <end position="322"/>
    </location>
</feature>
<feature type="transmembrane region" description="Helical" evidence="5">
    <location>
        <begin position="399"/>
        <end position="420"/>
    </location>
</feature>
<dbReference type="AlphaFoldDB" id="A0A097PBS6"/>
<feature type="transmembrane region" description="Helical" evidence="5">
    <location>
        <begin position="484"/>
        <end position="507"/>
    </location>
</feature>
<accession>A0A097PBS6</accession>
<sequence>MYLLFNYTNFLYFIAEFYFCTSIIILLIFGVFWYNLSNHINNIYKPILIKNSIWLLVLSMSFYILLLFEHINLQNIFLFDKALELNSYYTFAKIFLFLIAIFVIAASLNYVKNDKINQYEYTVLIACVTLGSVLLINSFNMLSAYLALELQTLAMYVLIAIKRNSEKSLEASIKYLILSAFSSGILLFGLCLIYGITGTLHFDKINNFLSIYFFEFKYNNFFFYNNYELSALLFSNILIIIGFLFKINAAPFHIWAPDVYEGSPTSVTAYLSTASKIGSLFFFIKLIILPFFPIFFNLTVNNNLLLICTILSLILGSFGALYQKKLKRLAAYSTIANIGYILIGLYLIFCSIDSLEGATFYIVVYIITSITFFLILLSLRKNTGANLFKYLADIKALNVMNPFLSLTLALILLSMAGIPPLAGFFAKLYIFLSAITQEKYWLSIIGILTSTVSCFYYLRLIKNMYFEKIDKYSILVKMDREKSLILGLNILLITFFFLNPNIILNLINYCL</sequence>
<gene>
    <name evidence="7" type="primary">nad2</name>
</gene>
<reference evidence="7" key="1">
    <citation type="journal article" date="2014" name="Mol. Phylogenet. Evol.">
        <title>Nucleotide substitution analyses of the glaucophyte Cyanophora suggest an ancestrally lower mutation rate in plastid vs mitochondrial DNA for the Archaeplastida.</title>
        <authorList>
            <person name="Smith D.R."/>
            <person name="Jackson C.J."/>
            <person name="Reyes-Prieto A."/>
        </authorList>
    </citation>
    <scope>NUCLEOTIDE SEQUENCE</scope>
    <source>
        <strain evidence="7">NIES-763</strain>
    </source>
</reference>
<dbReference type="GO" id="GO:0016020">
    <property type="term" value="C:membrane"/>
    <property type="evidence" value="ECO:0007669"/>
    <property type="project" value="UniProtKB-SubCell"/>
</dbReference>
<feature type="transmembrane region" description="Helical" evidence="5">
    <location>
        <begin position="280"/>
        <end position="298"/>
    </location>
</feature>
<dbReference type="NCBIfam" id="TIGR01770">
    <property type="entry name" value="NDH_I_N"/>
    <property type="match status" value="1"/>
</dbReference>
<protein>
    <submittedName>
        <fullName evidence="7">NADH dehydrogenase subunit 2</fullName>
    </submittedName>
</protein>
<feature type="transmembrane region" description="Helical" evidence="5">
    <location>
        <begin position="173"/>
        <end position="196"/>
    </location>
</feature>
<dbReference type="Pfam" id="PF00361">
    <property type="entry name" value="Proton_antipo_M"/>
    <property type="match status" value="1"/>
</dbReference>
<feature type="transmembrane region" description="Helical" evidence="5">
    <location>
        <begin position="48"/>
        <end position="68"/>
    </location>
</feature>
<keyword evidence="3 5" id="KW-1133">Transmembrane helix</keyword>
<keyword evidence="7" id="KW-0496">Mitochondrion</keyword>
<evidence type="ECO:0000256" key="4">
    <source>
        <dbReference type="ARBA" id="ARBA00023136"/>
    </source>
</evidence>
<feature type="transmembrane region" description="Helical" evidence="5">
    <location>
        <begin position="88"/>
        <end position="111"/>
    </location>
</feature>
<dbReference type="InterPro" id="IPR010096">
    <property type="entry name" value="NADH-Q_OxRdtase_suN/2"/>
</dbReference>
<evidence type="ECO:0000256" key="3">
    <source>
        <dbReference type="ARBA" id="ARBA00022989"/>
    </source>
</evidence>
<evidence type="ECO:0000259" key="6">
    <source>
        <dbReference type="Pfam" id="PF00361"/>
    </source>
</evidence>
<feature type="transmembrane region" description="Helical" evidence="5">
    <location>
        <begin position="329"/>
        <end position="348"/>
    </location>
</feature>
<evidence type="ECO:0000313" key="7">
    <source>
        <dbReference type="EMBL" id="AIU44700.1"/>
    </source>
</evidence>
<comment type="subcellular location">
    <subcellularLocation>
        <location evidence="1">Membrane</location>
        <topology evidence="1">Multi-pass membrane protein</topology>
    </subcellularLocation>
</comment>
<feature type="transmembrane region" description="Helical" evidence="5">
    <location>
        <begin position="12"/>
        <end position="36"/>
    </location>
</feature>
<organism evidence="7">
    <name type="scientific">Cyanophora paradoxa</name>
    <dbReference type="NCBI Taxonomy" id="2762"/>
    <lineage>
        <taxon>Eukaryota</taxon>
        <taxon>Glaucocystophyceae</taxon>
        <taxon>Cyanophorales</taxon>
        <taxon>Cyanophoraceae</taxon>
        <taxon>Cyanophora</taxon>
    </lineage>
</organism>
<feature type="transmembrane region" description="Helical" evidence="5">
    <location>
        <begin position="118"/>
        <end position="136"/>
    </location>
</feature>
<feature type="transmembrane region" description="Helical" evidence="5">
    <location>
        <begin position="440"/>
        <end position="458"/>
    </location>
</feature>
<feature type="transmembrane region" description="Helical" evidence="5">
    <location>
        <begin position="227"/>
        <end position="245"/>
    </location>
</feature>
<dbReference type="EMBL" id="KM198930">
    <property type="protein sequence ID" value="AIU44700.1"/>
    <property type="molecule type" value="Genomic_DNA"/>
</dbReference>
<feature type="transmembrane region" description="Helical" evidence="5">
    <location>
        <begin position="360"/>
        <end position="379"/>
    </location>
</feature>
<dbReference type="GO" id="GO:0008137">
    <property type="term" value="F:NADH dehydrogenase (ubiquinone) activity"/>
    <property type="evidence" value="ECO:0007669"/>
    <property type="project" value="InterPro"/>
</dbReference>
<reference evidence="7" key="2">
    <citation type="submission" date="2014-07" db="EMBL/GenBank/DDBJ databases">
        <authorList>
            <person name="David S.R."/>
            <person name="Jackson C.J."/>
            <person name="Adrian R.-P."/>
        </authorList>
    </citation>
    <scope>NUCLEOTIDE SEQUENCE</scope>
    <source>
        <strain evidence="7">NIES-763</strain>
    </source>
</reference>
<evidence type="ECO:0000256" key="5">
    <source>
        <dbReference type="SAM" id="Phobius"/>
    </source>
</evidence>
<keyword evidence="2 5" id="KW-0812">Transmembrane</keyword>
<dbReference type="HAMAP" id="MF_00445">
    <property type="entry name" value="NDH1_NuoN_1"/>
    <property type="match status" value="1"/>
</dbReference>
<name>A0A097PBS6_CYAPA</name>
<evidence type="ECO:0000256" key="1">
    <source>
        <dbReference type="ARBA" id="ARBA00004141"/>
    </source>
</evidence>
<geneLocation type="mitochondrion" evidence="7"/>
<proteinExistence type="inferred from homology"/>
<evidence type="ECO:0000256" key="2">
    <source>
        <dbReference type="ARBA" id="ARBA00022692"/>
    </source>
</evidence>
<feature type="domain" description="NADH:quinone oxidoreductase/Mrp antiporter transmembrane" evidence="6">
    <location>
        <begin position="139"/>
        <end position="451"/>
    </location>
</feature>
<dbReference type="InterPro" id="IPR001750">
    <property type="entry name" value="ND/Mrp_TM"/>
</dbReference>
<dbReference type="GO" id="GO:0042773">
    <property type="term" value="P:ATP synthesis coupled electron transport"/>
    <property type="evidence" value="ECO:0007669"/>
    <property type="project" value="InterPro"/>
</dbReference>
<dbReference type="PANTHER" id="PTHR22773">
    <property type="entry name" value="NADH DEHYDROGENASE"/>
    <property type="match status" value="1"/>
</dbReference>